<sequence length="429" mass="48828">MRSYGYEYMNVEKSLNTLMMFMAVLMMLLTGYLVNKYALDNNVSSEYKSDLNLNGARLSDKIYASYEKKREHRTPSGYDAEFEFLITNIGDNRISNWKANLMVPEGTVVKNSWDAALNQHLDRNELIFAPEYYNIDINSYEATSFRVLLNTIEPFEPDSINFVGYEILSGQKDFIGPIIMVAIGIWLVAFVGYWVTRVNVRNYKERQQNDVKIILQSMNTFISFIDAKDPYTRGHSKRVAMYAAEIAKRMGLSGDEVQNIYYAGLLHDAGKISIPDAVLNKPGKLTDEERKLIQNHTIAGGKMLKQMSSIRGIRETALYHHERYDGTGYPEGLRGEAIPLYARIVGVADSYDAMSSNRVYRRHLNKDEIIEEIQNGSGTQFDPDLVKYMVDMINDGYVNVVKMETADNDNGPNSFHITESDIPGVYMGI</sequence>
<dbReference type="AlphaFoldDB" id="E0S1K0"/>
<dbReference type="STRING" id="515622.bpr_I0933"/>
<dbReference type="Gene3D" id="1.10.3210.10">
    <property type="entry name" value="Hypothetical protein af1432"/>
    <property type="match status" value="1"/>
</dbReference>
<dbReference type="PROSITE" id="PS51831">
    <property type="entry name" value="HD"/>
    <property type="match status" value="1"/>
</dbReference>
<dbReference type="eggNOG" id="COG2206">
    <property type="taxonomic scope" value="Bacteria"/>
</dbReference>
<dbReference type="SUPFAM" id="SSF109604">
    <property type="entry name" value="HD-domain/PDEase-like"/>
    <property type="match status" value="1"/>
</dbReference>
<dbReference type="Gene3D" id="2.60.40.290">
    <property type="match status" value="1"/>
</dbReference>
<evidence type="ECO:0000259" key="3">
    <source>
        <dbReference type="PROSITE" id="PS51832"/>
    </source>
</evidence>
<keyword evidence="5" id="KW-1185">Reference proteome</keyword>
<dbReference type="KEGG" id="bpb:bpr_I0933"/>
<feature type="domain" description="HD" evidence="2">
    <location>
        <begin position="232"/>
        <end position="354"/>
    </location>
</feature>
<dbReference type="PANTHER" id="PTHR43155">
    <property type="entry name" value="CYCLIC DI-GMP PHOSPHODIESTERASE PA4108-RELATED"/>
    <property type="match status" value="1"/>
</dbReference>
<evidence type="ECO:0000259" key="2">
    <source>
        <dbReference type="PROSITE" id="PS51831"/>
    </source>
</evidence>
<dbReference type="InterPro" id="IPR008965">
    <property type="entry name" value="CBM2/CBM3_carb-bd_dom_sf"/>
</dbReference>
<accession>E0S1K0</accession>
<reference evidence="4 5" key="1">
    <citation type="journal article" date="2010" name="PLoS ONE">
        <title>The glycobiome of the rumen bacterium Butyrivibrio proteoclasticus B316(T) highlights adaptation to a polysaccharide-rich environment.</title>
        <authorList>
            <person name="Kelly W.J."/>
            <person name="Leahy S.C."/>
            <person name="Altermann E."/>
            <person name="Yeoman C.J."/>
            <person name="Dunne J.C."/>
            <person name="Kong Z."/>
            <person name="Pacheco D.M."/>
            <person name="Li D."/>
            <person name="Noel S.J."/>
            <person name="Moon C.D."/>
            <person name="Cookson A.L."/>
            <person name="Attwood G.T."/>
        </authorList>
    </citation>
    <scope>NUCLEOTIDE SEQUENCE [LARGE SCALE GENOMIC DNA]</scope>
    <source>
        <strain evidence="5">ATCC 51982 / DSM 14932 / B316</strain>
    </source>
</reference>
<dbReference type="GO" id="GO:0004553">
    <property type="term" value="F:hydrolase activity, hydrolyzing O-glycosyl compounds"/>
    <property type="evidence" value="ECO:0007669"/>
    <property type="project" value="InterPro"/>
</dbReference>
<feature type="domain" description="HD-GYP" evidence="3">
    <location>
        <begin position="210"/>
        <end position="405"/>
    </location>
</feature>
<keyword evidence="1" id="KW-1133">Transmembrane helix</keyword>
<dbReference type="InterPro" id="IPR003607">
    <property type="entry name" value="HD/PDEase_dom"/>
</dbReference>
<dbReference type="Pfam" id="PF13487">
    <property type="entry name" value="HD_5"/>
    <property type="match status" value="1"/>
</dbReference>
<evidence type="ECO:0000256" key="1">
    <source>
        <dbReference type="SAM" id="Phobius"/>
    </source>
</evidence>
<keyword evidence="1" id="KW-0812">Transmembrane</keyword>
<dbReference type="Proteomes" id="UP000001299">
    <property type="component" value="Chromosome 1"/>
</dbReference>
<dbReference type="InterPro" id="IPR012291">
    <property type="entry name" value="CBM2_carb-bd_dom_sf"/>
</dbReference>
<dbReference type="PROSITE" id="PS51832">
    <property type="entry name" value="HD_GYP"/>
    <property type="match status" value="1"/>
</dbReference>
<evidence type="ECO:0000313" key="4">
    <source>
        <dbReference type="EMBL" id="ADL33675.1"/>
    </source>
</evidence>
<organism evidence="4 5">
    <name type="scientific">Butyrivibrio proteoclasticus (strain ATCC 51982 / DSM 14932 / B316)</name>
    <name type="common">Clostridium proteoclasticum</name>
    <dbReference type="NCBI Taxonomy" id="515622"/>
    <lineage>
        <taxon>Bacteria</taxon>
        <taxon>Bacillati</taxon>
        <taxon>Bacillota</taxon>
        <taxon>Clostridia</taxon>
        <taxon>Lachnospirales</taxon>
        <taxon>Lachnospiraceae</taxon>
        <taxon>Butyrivibrio</taxon>
    </lineage>
</organism>
<dbReference type="HOGENOM" id="CLU_638864_0_0_9"/>
<dbReference type="InterPro" id="IPR006674">
    <property type="entry name" value="HD_domain"/>
</dbReference>
<dbReference type="GO" id="GO:0030247">
    <property type="term" value="F:polysaccharide binding"/>
    <property type="evidence" value="ECO:0007669"/>
    <property type="project" value="InterPro"/>
</dbReference>
<feature type="transmembrane region" description="Helical" evidence="1">
    <location>
        <begin position="174"/>
        <end position="195"/>
    </location>
</feature>
<dbReference type="PANTHER" id="PTHR43155:SF2">
    <property type="entry name" value="CYCLIC DI-GMP PHOSPHODIESTERASE PA4108"/>
    <property type="match status" value="1"/>
</dbReference>
<protein>
    <submittedName>
        <fullName evidence="4">HD-GYP domain-containing protein</fullName>
    </submittedName>
</protein>
<name>E0S1K0_BUTPB</name>
<dbReference type="EMBL" id="CP001810">
    <property type="protein sequence ID" value="ADL33675.1"/>
    <property type="molecule type" value="Genomic_DNA"/>
</dbReference>
<feature type="transmembrane region" description="Helical" evidence="1">
    <location>
        <begin position="15"/>
        <end position="34"/>
    </location>
</feature>
<dbReference type="SUPFAM" id="SSF49384">
    <property type="entry name" value="Carbohydrate-binding domain"/>
    <property type="match status" value="1"/>
</dbReference>
<dbReference type="SMART" id="SM00471">
    <property type="entry name" value="HDc"/>
    <property type="match status" value="1"/>
</dbReference>
<gene>
    <name evidence="4" type="ordered locus">bpr_I0933</name>
</gene>
<dbReference type="CDD" id="cd00077">
    <property type="entry name" value="HDc"/>
    <property type="match status" value="1"/>
</dbReference>
<evidence type="ECO:0000313" key="5">
    <source>
        <dbReference type="Proteomes" id="UP000001299"/>
    </source>
</evidence>
<proteinExistence type="predicted"/>
<keyword evidence="1" id="KW-0472">Membrane</keyword>
<dbReference type="InterPro" id="IPR037522">
    <property type="entry name" value="HD_GYP_dom"/>
</dbReference>